<dbReference type="EMBL" id="JAFCIX010000346">
    <property type="protein sequence ID" value="KAH6593758.1"/>
    <property type="molecule type" value="Genomic_DNA"/>
</dbReference>
<feature type="region of interest" description="Disordered" evidence="1">
    <location>
        <begin position="21"/>
        <end position="40"/>
    </location>
</feature>
<feature type="compositionally biased region" description="Low complexity" evidence="1">
    <location>
        <begin position="87"/>
        <end position="96"/>
    </location>
</feature>
<reference evidence="3 4" key="1">
    <citation type="submission" date="2021-02" db="EMBL/GenBank/DDBJ databases">
        <title>Variation within the Batrachochytrium salamandrivorans European outbreak.</title>
        <authorList>
            <person name="Kelly M."/>
            <person name="Pasmans F."/>
            <person name="Shea T.P."/>
            <person name="Munoz J.F."/>
            <person name="Carranza S."/>
            <person name="Cuomo C.A."/>
            <person name="Martel A."/>
        </authorList>
    </citation>
    <scope>NUCLEOTIDE SEQUENCE [LARGE SCALE GENOMIC DNA]</scope>
    <source>
        <strain evidence="3 4">AMFP18/2</strain>
    </source>
</reference>
<evidence type="ECO:0000313" key="4">
    <source>
        <dbReference type="Proteomes" id="UP001648503"/>
    </source>
</evidence>
<keyword evidence="2" id="KW-0732">Signal</keyword>
<proteinExistence type="predicted"/>
<keyword evidence="4" id="KW-1185">Reference proteome</keyword>
<sequence length="223" mass="23414">MHFIFTTVVGTFLASAVAGAPQHPTDYTSESAPSTADYSTEPAYSDLTSTWTTTADVTAHTADVTAHTADVTAHTAEVTTHTADAATHTADAATHTSSDPMTQPTPEGYGDESVTGSTTKHAGFSSTTTMWEQSSMPAYPTATPDQPQPYTWWETPSPMATPTPNSDSEYTKDHPSPHHTSSTPASTNDHTHPSLVTVNSAYNMNIHGAMAALVAGMVVLVGM</sequence>
<accession>A0ABQ8FB58</accession>
<feature type="compositionally biased region" description="Polar residues" evidence="1">
    <location>
        <begin position="158"/>
        <end position="168"/>
    </location>
</feature>
<feature type="chain" id="PRO_5045906832" evidence="2">
    <location>
        <begin position="20"/>
        <end position="223"/>
    </location>
</feature>
<feature type="compositionally biased region" description="Polar residues" evidence="1">
    <location>
        <begin position="25"/>
        <end position="38"/>
    </location>
</feature>
<feature type="signal peptide" evidence="2">
    <location>
        <begin position="1"/>
        <end position="19"/>
    </location>
</feature>
<organism evidence="3 4">
    <name type="scientific">Batrachochytrium salamandrivorans</name>
    <dbReference type="NCBI Taxonomy" id="1357716"/>
    <lineage>
        <taxon>Eukaryota</taxon>
        <taxon>Fungi</taxon>
        <taxon>Fungi incertae sedis</taxon>
        <taxon>Chytridiomycota</taxon>
        <taxon>Chytridiomycota incertae sedis</taxon>
        <taxon>Chytridiomycetes</taxon>
        <taxon>Rhizophydiales</taxon>
        <taxon>Rhizophydiales incertae sedis</taxon>
        <taxon>Batrachochytrium</taxon>
    </lineage>
</organism>
<feature type="compositionally biased region" description="Low complexity" evidence="1">
    <location>
        <begin position="178"/>
        <end position="187"/>
    </location>
</feature>
<name>A0ABQ8FB58_9FUNG</name>
<evidence type="ECO:0000256" key="1">
    <source>
        <dbReference type="SAM" id="MobiDB-lite"/>
    </source>
</evidence>
<evidence type="ECO:0000313" key="3">
    <source>
        <dbReference type="EMBL" id="KAH6593758.1"/>
    </source>
</evidence>
<gene>
    <name evidence="3" type="ORF">BASA50_007134</name>
</gene>
<evidence type="ECO:0000256" key="2">
    <source>
        <dbReference type="SAM" id="SignalP"/>
    </source>
</evidence>
<comment type="caution">
    <text evidence="3">The sequence shown here is derived from an EMBL/GenBank/DDBJ whole genome shotgun (WGS) entry which is preliminary data.</text>
</comment>
<dbReference type="Proteomes" id="UP001648503">
    <property type="component" value="Unassembled WGS sequence"/>
</dbReference>
<protein>
    <submittedName>
        <fullName evidence="3">Uncharacterized protein</fullName>
    </submittedName>
</protein>
<feature type="region of interest" description="Disordered" evidence="1">
    <location>
        <begin position="87"/>
        <end position="194"/>
    </location>
</feature>
<feature type="compositionally biased region" description="Polar residues" evidence="1">
    <location>
        <begin position="114"/>
        <end position="136"/>
    </location>
</feature>